<feature type="compositionally biased region" description="Low complexity" evidence="1">
    <location>
        <begin position="276"/>
        <end position="294"/>
    </location>
</feature>
<name>A0A836C0H0_9CHLO</name>
<feature type="region of interest" description="Disordered" evidence="1">
    <location>
        <begin position="341"/>
        <end position="370"/>
    </location>
</feature>
<evidence type="ECO:0000313" key="3">
    <source>
        <dbReference type="Proteomes" id="UP000612055"/>
    </source>
</evidence>
<dbReference type="EMBL" id="JAEHOE010000022">
    <property type="protein sequence ID" value="KAG2495821.1"/>
    <property type="molecule type" value="Genomic_DNA"/>
</dbReference>
<feature type="compositionally biased region" description="Low complexity" evidence="1">
    <location>
        <begin position="351"/>
        <end position="370"/>
    </location>
</feature>
<sequence length="565" mass="57053">MSITAAGASTATATRSTEPRDLIKPSHARTRSTASGLGLNQVLGTPLTGTPLAGTPCGSPPGTPSRGASLLNNSAAAAEEDDADAFAQRPSFSQAPAPNLTLDVCPSFAEQTGGKPLWFERHNTFKALAHVRAVADEPTEEIDGSALEKPAALPAPEHVSTSGMAARYPYLPSWDICRSKVWLMVEASLMHMREAAAMEAAIQASSAVASPSTSALTSANATREPSAPQRSSTDSPLRNATPFATHHVQTPLALDEELQLLNQLLAKPSHGDPDNAPTSSSAASSHGGAAPSAGPGLGRVMTLGRHAAQPAPKGLGPLPLALTPSMSFLRARSMARLRGHTSDLGSHDAAHAGAGADAGASSGAPGGLQAAATERKPLGKSNLGSNPKHTAAFAAGIVVGTSAFAAVGNATQAAASAFAAVTTTVGAASNLVPVMVTAQAVNTAGDVLLNKWQGKAIKGASTAAADAVLGPAASEGLRSLLRQRLRATVAGMSVACFVLHVHSMQGALCSLDFEHDFEHSARLVLDLAASGPSVLENVRELLQIGIAVTLGMAQRSAGGGAGGPQ</sequence>
<dbReference type="AlphaFoldDB" id="A0A836C0H0"/>
<evidence type="ECO:0000313" key="2">
    <source>
        <dbReference type="EMBL" id="KAG2495821.1"/>
    </source>
</evidence>
<comment type="caution">
    <text evidence="2">The sequence shown here is derived from an EMBL/GenBank/DDBJ whole genome shotgun (WGS) entry which is preliminary data.</text>
</comment>
<dbReference type="OrthoDB" id="540439at2759"/>
<organism evidence="2 3">
    <name type="scientific">Edaphochlamys debaryana</name>
    <dbReference type="NCBI Taxonomy" id="47281"/>
    <lineage>
        <taxon>Eukaryota</taxon>
        <taxon>Viridiplantae</taxon>
        <taxon>Chlorophyta</taxon>
        <taxon>core chlorophytes</taxon>
        <taxon>Chlorophyceae</taxon>
        <taxon>CS clade</taxon>
        <taxon>Chlamydomonadales</taxon>
        <taxon>Chlamydomonadales incertae sedis</taxon>
        <taxon>Edaphochlamys</taxon>
    </lineage>
</organism>
<feature type="compositionally biased region" description="Low complexity" evidence="1">
    <location>
        <begin position="1"/>
        <end position="16"/>
    </location>
</feature>
<feature type="region of interest" description="Disordered" evidence="1">
    <location>
        <begin position="213"/>
        <end position="241"/>
    </location>
</feature>
<feature type="compositionally biased region" description="Polar residues" evidence="1">
    <location>
        <begin position="228"/>
        <end position="238"/>
    </location>
</feature>
<feature type="region of interest" description="Disordered" evidence="1">
    <location>
        <begin position="1"/>
        <end position="69"/>
    </location>
</feature>
<feature type="compositionally biased region" description="Low complexity" evidence="1">
    <location>
        <begin position="213"/>
        <end position="222"/>
    </location>
</feature>
<feature type="compositionally biased region" description="Low complexity" evidence="1">
    <location>
        <begin position="43"/>
        <end position="57"/>
    </location>
</feature>
<gene>
    <name evidence="2" type="ORF">HYH03_006061</name>
</gene>
<protein>
    <submittedName>
        <fullName evidence="2">Uncharacterized protein</fullName>
    </submittedName>
</protein>
<proteinExistence type="predicted"/>
<feature type="region of interest" description="Disordered" evidence="1">
    <location>
        <begin position="267"/>
        <end position="300"/>
    </location>
</feature>
<reference evidence="2" key="1">
    <citation type="journal article" date="2020" name="bioRxiv">
        <title>Comparative genomics of Chlamydomonas.</title>
        <authorList>
            <person name="Craig R.J."/>
            <person name="Hasan A.R."/>
            <person name="Ness R.W."/>
            <person name="Keightley P.D."/>
        </authorList>
    </citation>
    <scope>NUCLEOTIDE SEQUENCE</scope>
    <source>
        <strain evidence="2">CCAP 11/70</strain>
    </source>
</reference>
<evidence type="ECO:0000256" key="1">
    <source>
        <dbReference type="SAM" id="MobiDB-lite"/>
    </source>
</evidence>
<accession>A0A836C0H0</accession>
<keyword evidence="3" id="KW-1185">Reference proteome</keyword>
<dbReference type="Proteomes" id="UP000612055">
    <property type="component" value="Unassembled WGS sequence"/>
</dbReference>